<protein>
    <submittedName>
        <fullName evidence="1">Uncharacterized protein</fullName>
    </submittedName>
</protein>
<evidence type="ECO:0000313" key="1">
    <source>
        <dbReference type="EMBL" id="KAH1177340.1"/>
    </source>
</evidence>
<sequence>MDPGLFLVAPFLQPGYSDHSCVSQGHEVILPCPGVAGDWGLSESMSKSGSWA</sequence>
<organism evidence="1 2">
    <name type="scientific">Mauremys mutica</name>
    <name type="common">yellowpond turtle</name>
    <dbReference type="NCBI Taxonomy" id="74926"/>
    <lineage>
        <taxon>Eukaryota</taxon>
        <taxon>Metazoa</taxon>
        <taxon>Chordata</taxon>
        <taxon>Craniata</taxon>
        <taxon>Vertebrata</taxon>
        <taxon>Euteleostomi</taxon>
        <taxon>Archelosauria</taxon>
        <taxon>Testudinata</taxon>
        <taxon>Testudines</taxon>
        <taxon>Cryptodira</taxon>
        <taxon>Durocryptodira</taxon>
        <taxon>Testudinoidea</taxon>
        <taxon>Geoemydidae</taxon>
        <taxon>Geoemydinae</taxon>
        <taxon>Mauremys</taxon>
    </lineage>
</organism>
<name>A0A9D3XDT2_9SAUR</name>
<accession>A0A9D3XDT2</accession>
<reference evidence="1" key="1">
    <citation type="submission" date="2021-09" db="EMBL/GenBank/DDBJ databases">
        <title>The genome of Mauremys mutica provides insights into the evolution of semi-aquatic lifestyle.</title>
        <authorList>
            <person name="Gong S."/>
            <person name="Gao Y."/>
        </authorList>
    </citation>
    <scope>NUCLEOTIDE SEQUENCE</scope>
    <source>
        <strain evidence="1">MM-2020</strain>
        <tissue evidence="1">Muscle</tissue>
    </source>
</reference>
<gene>
    <name evidence="1" type="ORF">KIL84_011042</name>
</gene>
<proteinExistence type="predicted"/>
<keyword evidence="2" id="KW-1185">Reference proteome</keyword>
<evidence type="ECO:0000313" key="2">
    <source>
        <dbReference type="Proteomes" id="UP000827986"/>
    </source>
</evidence>
<dbReference type="Proteomes" id="UP000827986">
    <property type="component" value="Unassembled WGS sequence"/>
</dbReference>
<dbReference type="EMBL" id="JAHDVG010000474">
    <property type="protein sequence ID" value="KAH1177340.1"/>
    <property type="molecule type" value="Genomic_DNA"/>
</dbReference>
<comment type="caution">
    <text evidence="1">The sequence shown here is derived from an EMBL/GenBank/DDBJ whole genome shotgun (WGS) entry which is preliminary data.</text>
</comment>
<dbReference type="AlphaFoldDB" id="A0A9D3XDT2"/>